<gene>
    <name evidence="3" type="ORF">FHU39_004475</name>
</gene>
<dbReference type="AlphaFoldDB" id="A0A839NDN2"/>
<evidence type="ECO:0000313" key="3">
    <source>
        <dbReference type="EMBL" id="MBB2894433.1"/>
    </source>
</evidence>
<dbReference type="Pfam" id="PF24551">
    <property type="entry name" value="SH3_Rv0428c"/>
    <property type="match status" value="1"/>
</dbReference>
<dbReference type="EMBL" id="JACHVQ010000005">
    <property type="protein sequence ID" value="MBB2894433.1"/>
    <property type="molecule type" value="Genomic_DNA"/>
</dbReference>
<dbReference type="InterPro" id="IPR056934">
    <property type="entry name" value="SH3_Rv0428c"/>
</dbReference>
<name>A0A839NDN2_9MICO</name>
<organism evidence="3 4">
    <name type="scientific">Flexivirga oryzae</name>
    <dbReference type="NCBI Taxonomy" id="1794944"/>
    <lineage>
        <taxon>Bacteria</taxon>
        <taxon>Bacillati</taxon>
        <taxon>Actinomycetota</taxon>
        <taxon>Actinomycetes</taxon>
        <taxon>Micrococcales</taxon>
        <taxon>Dermacoccaceae</taxon>
        <taxon>Flexivirga</taxon>
    </lineage>
</organism>
<proteinExistence type="predicted"/>
<evidence type="ECO:0000256" key="1">
    <source>
        <dbReference type="SAM" id="MobiDB-lite"/>
    </source>
</evidence>
<feature type="domain" description="Histone acetyltransferase Rv0428c-like SH3" evidence="2">
    <location>
        <begin position="16"/>
        <end position="74"/>
    </location>
</feature>
<reference evidence="3 4" key="1">
    <citation type="submission" date="2020-08" db="EMBL/GenBank/DDBJ databases">
        <title>Sequencing the genomes of 1000 actinobacteria strains.</title>
        <authorList>
            <person name="Klenk H.-P."/>
        </authorList>
    </citation>
    <scope>NUCLEOTIDE SEQUENCE [LARGE SCALE GENOMIC DNA]</scope>
    <source>
        <strain evidence="3 4">DSM 105369</strain>
    </source>
</reference>
<dbReference type="Proteomes" id="UP000559182">
    <property type="component" value="Unassembled WGS sequence"/>
</dbReference>
<dbReference type="RefSeq" id="WP_246336826.1">
    <property type="nucleotide sequence ID" value="NZ_JACHVQ010000005.1"/>
</dbReference>
<protein>
    <recommendedName>
        <fullName evidence="2">Histone acetyltransferase Rv0428c-like SH3 domain-containing protein</fullName>
    </recommendedName>
</protein>
<keyword evidence="4" id="KW-1185">Reference proteome</keyword>
<evidence type="ECO:0000259" key="2">
    <source>
        <dbReference type="Pfam" id="PF24551"/>
    </source>
</evidence>
<evidence type="ECO:0000313" key="4">
    <source>
        <dbReference type="Proteomes" id="UP000559182"/>
    </source>
</evidence>
<comment type="caution">
    <text evidence="3">The sequence shown here is derived from an EMBL/GenBank/DDBJ whole genome shotgun (WGS) entry which is preliminary data.</text>
</comment>
<accession>A0A839NDN2</accession>
<sequence length="95" mass="10392">MPWKPVSESRLTSIATVGTRVVLRVRLPDPELEPGGPHHTDVIGDVVSIDDTTVVVRGRRGEVTVPRARIVLAKSVPPPPVRRPRRPPADPPFGR</sequence>
<feature type="region of interest" description="Disordered" evidence="1">
    <location>
        <begin position="76"/>
        <end position="95"/>
    </location>
</feature>